<feature type="domain" description="VOC" evidence="1">
    <location>
        <begin position="3"/>
        <end position="127"/>
    </location>
</feature>
<dbReference type="SUPFAM" id="SSF54593">
    <property type="entry name" value="Glyoxalase/Bleomycin resistance protein/Dihydroxybiphenyl dioxygenase"/>
    <property type="match status" value="1"/>
</dbReference>
<dbReference type="InterPro" id="IPR029068">
    <property type="entry name" value="Glyas_Bleomycin-R_OHBP_Dase"/>
</dbReference>
<dbReference type="Pfam" id="PF00903">
    <property type="entry name" value="Glyoxalase"/>
    <property type="match status" value="1"/>
</dbReference>
<sequence>MTIKDAFSYLCVSDAAAAADFYRDAFGAVERFRLVEPGGRVGHMELDFGSTTVMFSEAFPDFGVLCPPATGAQSHRMHLHVDNADAVLAQAVSVGATLERAAQDQFYGERAGVVLDPFGHRWLIGHEIEAVSTQEMQRRYTAMCTQS</sequence>
<dbReference type="EMBL" id="CP027669">
    <property type="protein sequence ID" value="AVO43157.1"/>
    <property type="molecule type" value="Genomic_DNA"/>
</dbReference>
<evidence type="ECO:0000259" key="1">
    <source>
        <dbReference type="PROSITE" id="PS51819"/>
    </source>
</evidence>
<keyword evidence="3" id="KW-1185">Reference proteome</keyword>
<dbReference type="PROSITE" id="PS51819">
    <property type="entry name" value="VOC"/>
    <property type="match status" value="1"/>
</dbReference>
<proteinExistence type="predicted"/>
<evidence type="ECO:0000313" key="3">
    <source>
        <dbReference type="Proteomes" id="UP000239326"/>
    </source>
</evidence>
<dbReference type="KEGG" id="simp:C6571_08725"/>
<gene>
    <name evidence="2" type="ORF">C6571_08725</name>
</gene>
<dbReference type="InterPro" id="IPR004360">
    <property type="entry name" value="Glyas_Fos-R_dOase_dom"/>
</dbReference>
<organism evidence="2 3">
    <name type="scientific">Simplicispira suum</name>
    <dbReference type="NCBI Taxonomy" id="2109915"/>
    <lineage>
        <taxon>Bacteria</taxon>
        <taxon>Pseudomonadati</taxon>
        <taxon>Pseudomonadota</taxon>
        <taxon>Betaproteobacteria</taxon>
        <taxon>Burkholderiales</taxon>
        <taxon>Comamonadaceae</taxon>
        <taxon>Simplicispira</taxon>
    </lineage>
</organism>
<evidence type="ECO:0000313" key="2">
    <source>
        <dbReference type="EMBL" id="AVO43157.1"/>
    </source>
</evidence>
<reference evidence="2 3" key="1">
    <citation type="submission" date="2018-03" db="EMBL/GenBank/DDBJ databases">
        <title>Genome sequencing of Simplicispira sp.</title>
        <authorList>
            <person name="Kim S.-J."/>
            <person name="Heo J."/>
            <person name="Kwon S.-W."/>
        </authorList>
    </citation>
    <scope>NUCLEOTIDE SEQUENCE [LARGE SCALE GENOMIC DNA]</scope>
    <source>
        <strain evidence="2 3">SC1-8</strain>
    </source>
</reference>
<name>A0A2S0N556_9BURK</name>
<dbReference type="Gene3D" id="3.30.720.120">
    <property type="match status" value="1"/>
</dbReference>
<dbReference type="Proteomes" id="UP000239326">
    <property type="component" value="Chromosome"/>
</dbReference>
<protein>
    <submittedName>
        <fullName evidence="2">Glyxoylase</fullName>
    </submittedName>
</protein>
<dbReference type="InterPro" id="IPR037523">
    <property type="entry name" value="VOC_core"/>
</dbReference>
<dbReference type="AlphaFoldDB" id="A0A2S0N556"/>
<accession>A0A2S0N556</accession>
<dbReference type="Gene3D" id="3.30.720.110">
    <property type="match status" value="1"/>
</dbReference>
<dbReference type="PANTHER" id="PTHR34109:SF1">
    <property type="entry name" value="VOC DOMAIN-CONTAINING PROTEIN"/>
    <property type="match status" value="1"/>
</dbReference>
<dbReference type="PANTHER" id="PTHR34109">
    <property type="entry name" value="BNAUNNG04460D PROTEIN-RELATED"/>
    <property type="match status" value="1"/>
</dbReference>
<dbReference type="CDD" id="cd07246">
    <property type="entry name" value="VOC_like"/>
    <property type="match status" value="1"/>
</dbReference>
<dbReference type="OrthoDB" id="9795306at2"/>